<keyword evidence="5" id="KW-0808">Transferase</keyword>
<dbReference type="RefSeq" id="WP_186871642.1">
    <property type="nucleotide sequence ID" value="NZ_JACOOR010000003.1"/>
</dbReference>
<accession>A0A923RMA8</accession>
<evidence type="ECO:0000259" key="10">
    <source>
        <dbReference type="PROSITE" id="PS50109"/>
    </source>
</evidence>
<organism evidence="12 13">
    <name type="scientific">Anaerosacchariphilus hominis</name>
    <dbReference type="NCBI Taxonomy" id="2763017"/>
    <lineage>
        <taxon>Bacteria</taxon>
        <taxon>Bacillati</taxon>
        <taxon>Bacillota</taxon>
        <taxon>Clostridia</taxon>
        <taxon>Lachnospirales</taxon>
        <taxon>Lachnospiraceae</taxon>
        <taxon>Anaerosacchariphilus</taxon>
    </lineage>
</organism>
<dbReference type="InterPro" id="IPR003661">
    <property type="entry name" value="HisK_dim/P_dom"/>
</dbReference>
<keyword evidence="9" id="KW-0812">Transmembrane</keyword>
<keyword evidence="13" id="KW-1185">Reference proteome</keyword>
<dbReference type="SUPFAM" id="SSF47384">
    <property type="entry name" value="Homodimeric domain of signal transducing histidine kinase"/>
    <property type="match status" value="1"/>
</dbReference>
<dbReference type="InterPro" id="IPR036097">
    <property type="entry name" value="HisK_dim/P_sf"/>
</dbReference>
<keyword evidence="9" id="KW-0472">Membrane</keyword>
<sequence length="720" mass="82221">MILDIKRKKKEKRIQLLGGLIGICVAVVSMFYFFQAEKADAEKRMVEIVNYVKVQCSTYTYYNESSESKSLLRAIESARQMSTNIKMETENGGQLSRDFLKENLQTLWVDGIIVLDAEGKKDCEYSTDESLVNEITEYLQKEIIMDFAEYEERSYSERFTREDGSHIDIAACARKDAPGIVAIYYYTSPEFARNYTLTIQGLLNGYSVQKDGTIIVADNGIVIASNDESLLGQNTADNEVVQAMKRHTDSQHIYHLRKEGTGCYGIMLKQRDYYIYAYLSDTEVFHNLPLSVISVIFLYFLMLSTFWFWTYRTNLEHRKQEQEKDEKYKAELLIAAKKAEAANEAKTEFLQRMSHDIRTPINGICGMVNMADHYADDMEKQTEYRTKIKEASNLLLELVNDVMDMSKLESGEIVLEEIPFNLSSISREVFVVIEQMAAEQNIRILWEKKEITHRDFIGSPGYVKRVMMNILSNAVKFNRENGEIYVSCIEIPSEQPGMTTMEFVCRDTGIGMTEEFQKRVFEPFAQEHTGSRTKFTGTGLGMPISKKLVEKMGGTITFESEEGAGTTFVIRVPFKIDPDVDKREGQKDVSEKSIKGLHILLAEDNELNMKIAEFMLQNEGADVTKAWNGQEAVELFSSSEPGEFDVILMDIMMPDMNGYEAAKRIRSLDREDVKKIPIIAMTANAFTEDRIRAKEAGMDEHISKPVDVKLLAKVIHELLN</sequence>
<dbReference type="Proteomes" id="UP000649345">
    <property type="component" value="Unassembled WGS sequence"/>
</dbReference>
<dbReference type="InterPro" id="IPR004358">
    <property type="entry name" value="Sig_transdc_His_kin-like_C"/>
</dbReference>
<dbReference type="InterPro" id="IPR003594">
    <property type="entry name" value="HATPase_dom"/>
</dbReference>
<evidence type="ECO:0000256" key="2">
    <source>
        <dbReference type="ARBA" id="ARBA00012438"/>
    </source>
</evidence>
<dbReference type="InterPro" id="IPR001789">
    <property type="entry name" value="Sig_transdc_resp-reg_receiver"/>
</dbReference>
<dbReference type="SUPFAM" id="SSF52172">
    <property type="entry name" value="CheY-like"/>
    <property type="match status" value="1"/>
</dbReference>
<dbReference type="Gene3D" id="3.30.565.10">
    <property type="entry name" value="Histidine kinase-like ATPase, C-terminal domain"/>
    <property type="match status" value="1"/>
</dbReference>
<proteinExistence type="predicted"/>
<comment type="function">
    <text evidence="7">May play the central regulatory role in sporulation. It may be an element of the effector pathway responsible for the activation of sporulation genes in response to nutritional stress. Spo0A may act in concert with spo0H (a sigma factor) to control the expression of some genes that are critical to the sporulation process.</text>
</comment>
<dbReference type="PROSITE" id="PS50109">
    <property type="entry name" value="HIS_KIN"/>
    <property type="match status" value="1"/>
</dbReference>
<protein>
    <recommendedName>
        <fullName evidence="3">Stage 0 sporulation protein A homolog</fullName>
        <ecNumber evidence="2">2.7.13.3</ecNumber>
    </recommendedName>
</protein>
<dbReference type="PANTHER" id="PTHR45339">
    <property type="entry name" value="HYBRID SIGNAL TRANSDUCTION HISTIDINE KINASE J"/>
    <property type="match status" value="1"/>
</dbReference>
<evidence type="ECO:0000259" key="11">
    <source>
        <dbReference type="PROSITE" id="PS50110"/>
    </source>
</evidence>
<evidence type="ECO:0000256" key="3">
    <source>
        <dbReference type="ARBA" id="ARBA00018672"/>
    </source>
</evidence>
<dbReference type="SMART" id="SM00388">
    <property type="entry name" value="HisKA"/>
    <property type="match status" value="1"/>
</dbReference>
<feature type="transmembrane region" description="Helical" evidence="9">
    <location>
        <begin position="16"/>
        <end position="34"/>
    </location>
</feature>
<dbReference type="PROSITE" id="PS50110">
    <property type="entry name" value="RESPONSE_REGULATORY"/>
    <property type="match status" value="1"/>
</dbReference>
<dbReference type="Gene3D" id="3.40.50.2300">
    <property type="match status" value="1"/>
</dbReference>
<evidence type="ECO:0000256" key="9">
    <source>
        <dbReference type="SAM" id="Phobius"/>
    </source>
</evidence>
<keyword evidence="6" id="KW-0902">Two-component regulatory system</keyword>
<comment type="catalytic activity">
    <reaction evidence="1">
        <text>ATP + protein L-histidine = ADP + protein N-phospho-L-histidine.</text>
        <dbReference type="EC" id="2.7.13.3"/>
    </reaction>
</comment>
<evidence type="ECO:0000256" key="7">
    <source>
        <dbReference type="ARBA" id="ARBA00024867"/>
    </source>
</evidence>
<feature type="modified residue" description="4-aspartylphosphate" evidence="8">
    <location>
        <position position="650"/>
    </location>
</feature>
<dbReference type="Pfam" id="PF00512">
    <property type="entry name" value="HisKA"/>
    <property type="match status" value="1"/>
</dbReference>
<dbReference type="SMART" id="SM00448">
    <property type="entry name" value="REC"/>
    <property type="match status" value="1"/>
</dbReference>
<keyword evidence="9" id="KW-1133">Transmembrane helix</keyword>
<dbReference type="CDD" id="cd00082">
    <property type="entry name" value="HisKA"/>
    <property type="match status" value="1"/>
</dbReference>
<evidence type="ECO:0000256" key="4">
    <source>
        <dbReference type="ARBA" id="ARBA00022553"/>
    </source>
</evidence>
<evidence type="ECO:0000256" key="1">
    <source>
        <dbReference type="ARBA" id="ARBA00000085"/>
    </source>
</evidence>
<dbReference type="PANTHER" id="PTHR45339:SF1">
    <property type="entry name" value="HYBRID SIGNAL TRANSDUCTION HISTIDINE KINASE J"/>
    <property type="match status" value="1"/>
</dbReference>
<dbReference type="GO" id="GO:0000155">
    <property type="term" value="F:phosphorelay sensor kinase activity"/>
    <property type="evidence" value="ECO:0007669"/>
    <property type="project" value="InterPro"/>
</dbReference>
<gene>
    <name evidence="12" type="ORF">H8S44_05535</name>
</gene>
<dbReference type="EMBL" id="JACOOR010000003">
    <property type="protein sequence ID" value="MBC5659231.1"/>
    <property type="molecule type" value="Genomic_DNA"/>
</dbReference>
<feature type="transmembrane region" description="Helical" evidence="9">
    <location>
        <begin position="288"/>
        <end position="309"/>
    </location>
</feature>
<dbReference type="Pfam" id="PF02518">
    <property type="entry name" value="HATPase_c"/>
    <property type="match status" value="1"/>
</dbReference>
<dbReference type="SUPFAM" id="SSF55874">
    <property type="entry name" value="ATPase domain of HSP90 chaperone/DNA topoisomerase II/histidine kinase"/>
    <property type="match status" value="1"/>
</dbReference>
<evidence type="ECO:0000313" key="13">
    <source>
        <dbReference type="Proteomes" id="UP000649345"/>
    </source>
</evidence>
<evidence type="ECO:0000256" key="5">
    <source>
        <dbReference type="ARBA" id="ARBA00022777"/>
    </source>
</evidence>
<dbReference type="InterPro" id="IPR011006">
    <property type="entry name" value="CheY-like_superfamily"/>
</dbReference>
<dbReference type="SMART" id="SM00387">
    <property type="entry name" value="HATPase_c"/>
    <property type="match status" value="1"/>
</dbReference>
<keyword evidence="5" id="KW-0418">Kinase</keyword>
<reference evidence="12" key="1">
    <citation type="submission" date="2020-08" db="EMBL/GenBank/DDBJ databases">
        <title>Genome public.</title>
        <authorList>
            <person name="Liu C."/>
            <person name="Sun Q."/>
        </authorList>
    </citation>
    <scope>NUCLEOTIDE SEQUENCE</scope>
    <source>
        <strain evidence="12">NSJ-68</strain>
    </source>
</reference>
<dbReference type="EC" id="2.7.13.3" evidence="2"/>
<name>A0A923RMA8_9FIRM</name>
<dbReference type="InterPro" id="IPR005467">
    <property type="entry name" value="His_kinase_dom"/>
</dbReference>
<dbReference type="PRINTS" id="PR00344">
    <property type="entry name" value="BCTRLSENSOR"/>
</dbReference>
<dbReference type="InterPro" id="IPR036890">
    <property type="entry name" value="HATPase_C_sf"/>
</dbReference>
<evidence type="ECO:0000313" key="12">
    <source>
        <dbReference type="EMBL" id="MBC5659231.1"/>
    </source>
</evidence>
<dbReference type="Pfam" id="PF00072">
    <property type="entry name" value="Response_reg"/>
    <property type="match status" value="1"/>
</dbReference>
<evidence type="ECO:0000256" key="8">
    <source>
        <dbReference type="PROSITE-ProRule" id="PRU00169"/>
    </source>
</evidence>
<keyword evidence="4 8" id="KW-0597">Phosphoprotein</keyword>
<feature type="domain" description="Response regulatory" evidence="11">
    <location>
        <begin position="598"/>
        <end position="719"/>
    </location>
</feature>
<dbReference type="Gene3D" id="1.10.287.130">
    <property type="match status" value="1"/>
</dbReference>
<comment type="caution">
    <text evidence="12">The sequence shown here is derived from an EMBL/GenBank/DDBJ whole genome shotgun (WGS) entry which is preliminary data.</text>
</comment>
<dbReference type="CDD" id="cd17546">
    <property type="entry name" value="REC_hyHK_CKI1_RcsC-like"/>
    <property type="match status" value="1"/>
</dbReference>
<dbReference type="AlphaFoldDB" id="A0A923RMA8"/>
<feature type="domain" description="Histidine kinase" evidence="10">
    <location>
        <begin position="352"/>
        <end position="576"/>
    </location>
</feature>
<evidence type="ECO:0000256" key="6">
    <source>
        <dbReference type="ARBA" id="ARBA00023012"/>
    </source>
</evidence>